<dbReference type="Gene3D" id="1.10.3470.10">
    <property type="entry name" value="ABC transporter involved in vitamin B12 uptake, BtuC"/>
    <property type="match status" value="1"/>
</dbReference>
<feature type="transmembrane region" description="Helical" evidence="8">
    <location>
        <begin position="175"/>
        <end position="197"/>
    </location>
</feature>
<evidence type="ECO:0000313" key="9">
    <source>
        <dbReference type="EMBL" id="QQK78299.1"/>
    </source>
</evidence>
<evidence type="ECO:0000256" key="2">
    <source>
        <dbReference type="ARBA" id="ARBA00007935"/>
    </source>
</evidence>
<dbReference type="InterPro" id="IPR037294">
    <property type="entry name" value="ABC_BtuC-like"/>
</dbReference>
<sequence length="317" mass="33675">MVVFVILSVNWGQLRLTPFEVLRTLIGDGTNQQELVLFEFRMPRIVLAVLVGAGLGLSGAILQGISRNDLSDPGILGISSGASLAIVMYITFHPLSGGTSPYILPFLAFIGAGVTAVLIYVLSYRKGTGLSPTRLILTGIAVGMGLSAVSIVYTLRFQPEEFQFVVEWQAGTLWGGNWVFVMALLPWIVILFPLSLYKAHTLNLLQLHETLATNVGVAIERERVGLLAVAVGLAASAVATGGAIGFVGLVSPHVARRLVGNKHQVLLPATAAIGGLLVLFADTLARNIIPGTEIPAGIIVSLLGGPYFLYLLIKQKK</sequence>
<dbReference type="Proteomes" id="UP000595823">
    <property type="component" value="Chromosome"/>
</dbReference>
<feature type="transmembrane region" description="Helical" evidence="8">
    <location>
        <begin position="102"/>
        <end position="123"/>
    </location>
</feature>
<evidence type="ECO:0000256" key="1">
    <source>
        <dbReference type="ARBA" id="ARBA00004651"/>
    </source>
</evidence>
<keyword evidence="3" id="KW-0813">Transport</keyword>
<dbReference type="CDD" id="cd06550">
    <property type="entry name" value="TM_ABC_iron-siderophores_like"/>
    <property type="match status" value="1"/>
</dbReference>
<evidence type="ECO:0000256" key="4">
    <source>
        <dbReference type="ARBA" id="ARBA00022475"/>
    </source>
</evidence>
<organism evidence="9 10">
    <name type="scientific">Salicibibacter cibarius</name>
    <dbReference type="NCBI Taxonomy" id="2743000"/>
    <lineage>
        <taxon>Bacteria</taxon>
        <taxon>Bacillati</taxon>
        <taxon>Bacillota</taxon>
        <taxon>Bacilli</taxon>
        <taxon>Bacillales</taxon>
        <taxon>Bacillaceae</taxon>
        <taxon>Salicibibacter</taxon>
    </lineage>
</organism>
<dbReference type="FunFam" id="1.10.3470.10:FF:000001">
    <property type="entry name" value="Vitamin B12 ABC transporter permease BtuC"/>
    <property type="match status" value="1"/>
</dbReference>
<feature type="transmembrane region" description="Helical" evidence="8">
    <location>
        <begin position="74"/>
        <end position="96"/>
    </location>
</feature>
<reference evidence="9 10" key="1">
    <citation type="submission" date="2020-06" db="EMBL/GenBank/DDBJ databases">
        <title>Genomic analysis of Salicibibacter sp. NKC5-3.</title>
        <authorList>
            <person name="Oh Y.J."/>
        </authorList>
    </citation>
    <scope>NUCLEOTIDE SEQUENCE [LARGE SCALE GENOMIC DNA]</scope>
    <source>
        <strain evidence="9 10">NKC5-3</strain>
    </source>
</reference>
<evidence type="ECO:0000256" key="7">
    <source>
        <dbReference type="ARBA" id="ARBA00023136"/>
    </source>
</evidence>
<keyword evidence="5 8" id="KW-0812">Transmembrane</keyword>
<name>A0A7T7CDS1_9BACI</name>
<dbReference type="PANTHER" id="PTHR30472">
    <property type="entry name" value="FERRIC ENTEROBACTIN TRANSPORT SYSTEM PERMEASE PROTEIN"/>
    <property type="match status" value="1"/>
</dbReference>
<evidence type="ECO:0000313" key="10">
    <source>
        <dbReference type="Proteomes" id="UP000595823"/>
    </source>
</evidence>
<dbReference type="RefSeq" id="WP_200128954.1">
    <property type="nucleotide sequence ID" value="NZ_CP054705.1"/>
</dbReference>
<feature type="transmembrane region" description="Helical" evidence="8">
    <location>
        <begin position="265"/>
        <end position="288"/>
    </location>
</feature>
<evidence type="ECO:0000256" key="6">
    <source>
        <dbReference type="ARBA" id="ARBA00022989"/>
    </source>
</evidence>
<keyword evidence="4" id="KW-1003">Cell membrane</keyword>
<proteinExistence type="inferred from homology"/>
<keyword evidence="6 8" id="KW-1133">Transmembrane helix</keyword>
<evidence type="ECO:0000256" key="3">
    <source>
        <dbReference type="ARBA" id="ARBA00022448"/>
    </source>
</evidence>
<dbReference type="GO" id="GO:0022857">
    <property type="term" value="F:transmembrane transporter activity"/>
    <property type="evidence" value="ECO:0007669"/>
    <property type="project" value="InterPro"/>
</dbReference>
<feature type="transmembrane region" description="Helical" evidence="8">
    <location>
        <begin position="135"/>
        <end position="155"/>
    </location>
</feature>
<evidence type="ECO:0000256" key="5">
    <source>
        <dbReference type="ARBA" id="ARBA00022692"/>
    </source>
</evidence>
<comment type="subcellular location">
    <subcellularLocation>
        <location evidence="1">Cell membrane</location>
        <topology evidence="1">Multi-pass membrane protein</topology>
    </subcellularLocation>
</comment>
<feature type="transmembrane region" description="Helical" evidence="8">
    <location>
        <begin position="45"/>
        <end position="62"/>
    </location>
</feature>
<keyword evidence="10" id="KW-1185">Reference proteome</keyword>
<dbReference type="GO" id="GO:0005886">
    <property type="term" value="C:plasma membrane"/>
    <property type="evidence" value="ECO:0007669"/>
    <property type="project" value="UniProtKB-SubCell"/>
</dbReference>
<dbReference type="InterPro" id="IPR000522">
    <property type="entry name" value="ABC_transptr_permease_BtuC"/>
</dbReference>
<accession>A0A7T7CDS1</accession>
<dbReference type="EMBL" id="CP054705">
    <property type="protein sequence ID" value="QQK78299.1"/>
    <property type="molecule type" value="Genomic_DNA"/>
</dbReference>
<dbReference type="PANTHER" id="PTHR30472:SF64">
    <property type="entry name" value="IRON(3+)-HYDROXAMATE IMPORT SYSTEM PERMEASE PROTEIN FHUG"/>
    <property type="match status" value="1"/>
</dbReference>
<dbReference type="GO" id="GO:0033214">
    <property type="term" value="P:siderophore-iron import into cell"/>
    <property type="evidence" value="ECO:0007669"/>
    <property type="project" value="TreeGrafter"/>
</dbReference>
<dbReference type="AlphaFoldDB" id="A0A7T7CDS1"/>
<comment type="similarity">
    <text evidence="2">Belongs to the binding-protein-dependent transport system permease family. FecCD subfamily.</text>
</comment>
<dbReference type="Pfam" id="PF01032">
    <property type="entry name" value="FecCD"/>
    <property type="match status" value="1"/>
</dbReference>
<keyword evidence="7 8" id="KW-0472">Membrane</keyword>
<dbReference type="KEGG" id="scia:HUG15_11720"/>
<gene>
    <name evidence="9" type="ORF">HUG15_11720</name>
</gene>
<dbReference type="SUPFAM" id="SSF81345">
    <property type="entry name" value="ABC transporter involved in vitamin B12 uptake, BtuC"/>
    <property type="match status" value="1"/>
</dbReference>
<evidence type="ECO:0000256" key="8">
    <source>
        <dbReference type="SAM" id="Phobius"/>
    </source>
</evidence>
<feature type="transmembrane region" description="Helical" evidence="8">
    <location>
        <begin position="294"/>
        <end position="313"/>
    </location>
</feature>
<protein>
    <submittedName>
        <fullName evidence="9">Iron ABC transporter permease</fullName>
    </submittedName>
</protein>